<gene>
    <name evidence="2" type="ORF">B9479_005375</name>
</gene>
<evidence type="ECO:0000256" key="1">
    <source>
        <dbReference type="SAM" id="MobiDB-lite"/>
    </source>
</evidence>
<feature type="compositionally biased region" description="Basic residues" evidence="1">
    <location>
        <begin position="642"/>
        <end position="654"/>
    </location>
</feature>
<feature type="region of interest" description="Disordered" evidence="1">
    <location>
        <begin position="483"/>
        <end position="531"/>
    </location>
</feature>
<sequence>MANFFETEFGLFDPSSRFESDYLSFASLSSALSPPPLDPHGYDSPDGAAGFLSDSSSPAPSDSFDSYPGLFDPATPPSNDVVGIFHTPPKSAGYESSSFFQAQGSPESSYNTFSKIDMPSSSSSSFPLSIPTDEIFLSSPPTGSYSWDEAAPVAASSSFQAPLPSSKPLRVASNPTLGSSRNTRHVKHVTSMPELQEQGQGSHEWLNPSQYSADPQGFQQFPTGPSSEESLVENFDSVFGDYGLNSNNLETPEFAFQPPTDQSYSCDIPTYYTALPQNGQTQWGFGPSTNMPAHVGLFPAFELPQQVIHVAAPAEQNTLTINPMAVMKGDADDDASRPSTAPGKSGGKVATLSAPMSEPMAKRSLSSSGYKTPKYTAPVRDLFSYAPQQHSSGDRPLYTCDPSPTYYRSASSQHPRAMPSTPTPRPRAARVISDMFSAPQAGQFSNYPTAYPPTPNSPAFSMMSAVPPLFPAPVAMQRAETTPIPAAHQTSRSVTLNPSLLSGKSTRAHDDDDDDVERMRPRKRSRRVSMTEPRVMQHTLRRTTQHTHARPLFASHPQIHPPPMGSSAALTTAPLVTIHPPPQVHPPPMEYGSGGAPSTPRRVHPPPHPGSAGRPIARLPSPRRQSPIIEPPTPLMTAPTPRGKRRATPPKKRTPSSSPSASGGGDQQFSFGNAMFVNFTSEDADLLLAGVAPSGAMAKKKRDREAALLEQEQEEYRVKRSRS</sequence>
<feature type="region of interest" description="Disordered" evidence="1">
    <location>
        <begin position="407"/>
        <end position="427"/>
    </location>
</feature>
<feature type="region of interest" description="Disordered" evidence="1">
    <location>
        <begin position="35"/>
        <end position="87"/>
    </location>
</feature>
<reference evidence="2 3" key="1">
    <citation type="submission" date="2017-05" db="EMBL/GenBank/DDBJ databases">
        <title>The Genome Sequence of Tsuchiyaea wingfieldii DSM 27421.</title>
        <authorList>
            <person name="Cuomo C."/>
            <person name="Passer A."/>
            <person name="Billmyre B."/>
            <person name="Heitman J."/>
        </authorList>
    </citation>
    <scope>NUCLEOTIDE SEQUENCE [LARGE SCALE GENOMIC DNA]</scope>
    <source>
        <strain evidence="2 3">DSM 27421</strain>
    </source>
</reference>
<feature type="compositionally biased region" description="Polar residues" evidence="1">
    <location>
        <begin position="488"/>
        <end position="505"/>
    </location>
</feature>
<accession>A0A5D3AUQ1</accession>
<feature type="compositionally biased region" description="Pro residues" evidence="1">
    <location>
        <begin position="579"/>
        <end position="589"/>
    </location>
</feature>
<name>A0A5D3AUQ1_9TREE</name>
<protein>
    <submittedName>
        <fullName evidence="2">Uncharacterized protein</fullName>
    </submittedName>
</protein>
<feature type="region of interest" description="Disordered" evidence="1">
    <location>
        <begin position="578"/>
        <end position="671"/>
    </location>
</feature>
<evidence type="ECO:0000313" key="2">
    <source>
        <dbReference type="EMBL" id="TYJ53969.1"/>
    </source>
</evidence>
<feature type="region of interest" description="Disordered" evidence="1">
    <location>
        <begin position="158"/>
        <end position="181"/>
    </location>
</feature>
<keyword evidence="3" id="KW-1185">Reference proteome</keyword>
<comment type="caution">
    <text evidence="2">The sequence shown here is derived from an EMBL/GenBank/DDBJ whole genome shotgun (WGS) entry which is preliminary data.</text>
</comment>
<dbReference type="Proteomes" id="UP000322245">
    <property type="component" value="Unassembled WGS sequence"/>
</dbReference>
<proteinExistence type="predicted"/>
<evidence type="ECO:0000313" key="3">
    <source>
        <dbReference type="Proteomes" id="UP000322245"/>
    </source>
</evidence>
<dbReference type="EMBL" id="NIDF01000072">
    <property type="protein sequence ID" value="TYJ53969.1"/>
    <property type="molecule type" value="Genomic_DNA"/>
</dbReference>
<dbReference type="AlphaFoldDB" id="A0A5D3AUQ1"/>
<feature type="compositionally biased region" description="Low complexity" evidence="1">
    <location>
        <begin position="53"/>
        <end position="68"/>
    </location>
</feature>
<feature type="region of interest" description="Disordered" evidence="1">
    <location>
        <begin position="328"/>
        <end position="373"/>
    </location>
</feature>
<organism evidence="2 3">
    <name type="scientific">Cryptococcus floricola</name>
    <dbReference type="NCBI Taxonomy" id="2591691"/>
    <lineage>
        <taxon>Eukaryota</taxon>
        <taxon>Fungi</taxon>
        <taxon>Dikarya</taxon>
        <taxon>Basidiomycota</taxon>
        <taxon>Agaricomycotina</taxon>
        <taxon>Tremellomycetes</taxon>
        <taxon>Tremellales</taxon>
        <taxon>Cryptococcaceae</taxon>
        <taxon>Cryptococcus</taxon>
    </lineage>
</organism>